<name>A0A3M7RIR7_BRAPC</name>
<evidence type="ECO:0000313" key="2">
    <source>
        <dbReference type="Proteomes" id="UP000276133"/>
    </source>
</evidence>
<evidence type="ECO:0000313" key="1">
    <source>
        <dbReference type="EMBL" id="RNA23486.1"/>
    </source>
</evidence>
<sequence>MLFNYFNLKLFKTNAKTHKKKEQVALFLNIFFFYEHRTCGVLFKFNNHFLEDFIHLYEMTFRSSFALNQIKKNFLLNQSSDLKILFSSFILLNFRIEAWGFYSIK</sequence>
<dbReference type="Proteomes" id="UP000276133">
    <property type="component" value="Unassembled WGS sequence"/>
</dbReference>
<accession>A0A3M7RIR7</accession>
<dbReference type="AlphaFoldDB" id="A0A3M7RIR7"/>
<gene>
    <name evidence="1" type="ORF">BpHYR1_054204</name>
</gene>
<keyword evidence="2" id="KW-1185">Reference proteome</keyword>
<protein>
    <submittedName>
        <fullName evidence="1">Uncharacterized protein</fullName>
    </submittedName>
</protein>
<reference evidence="1 2" key="1">
    <citation type="journal article" date="2018" name="Sci. Rep.">
        <title>Genomic signatures of local adaptation to the degree of environmental predictability in rotifers.</title>
        <authorList>
            <person name="Franch-Gras L."/>
            <person name="Hahn C."/>
            <person name="Garcia-Roger E.M."/>
            <person name="Carmona M.J."/>
            <person name="Serra M."/>
            <person name="Gomez A."/>
        </authorList>
    </citation>
    <scope>NUCLEOTIDE SEQUENCE [LARGE SCALE GENOMIC DNA]</scope>
    <source>
        <strain evidence="1">HYR1</strain>
    </source>
</reference>
<proteinExistence type="predicted"/>
<comment type="caution">
    <text evidence="1">The sequence shown here is derived from an EMBL/GenBank/DDBJ whole genome shotgun (WGS) entry which is preliminary data.</text>
</comment>
<organism evidence="1 2">
    <name type="scientific">Brachionus plicatilis</name>
    <name type="common">Marine rotifer</name>
    <name type="synonym">Brachionus muelleri</name>
    <dbReference type="NCBI Taxonomy" id="10195"/>
    <lineage>
        <taxon>Eukaryota</taxon>
        <taxon>Metazoa</taxon>
        <taxon>Spiralia</taxon>
        <taxon>Gnathifera</taxon>
        <taxon>Rotifera</taxon>
        <taxon>Eurotatoria</taxon>
        <taxon>Monogononta</taxon>
        <taxon>Pseudotrocha</taxon>
        <taxon>Ploima</taxon>
        <taxon>Brachionidae</taxon>
        <taxon>Brachionus</taxon>
    </lineage>
</organism>
<dbReference type="EMBL" id="REGN01003279">
    <property type="protein sequence ID" value="RNA23486.1"/>
    <property type="molecule type" value="Genomic_DNA"/>
</dbReference>